<gene>
    <name evidence="2" type="ORF">F511_24042</name>
    <name evidence="1" type="ORF">F511_46104</name>
</gene>
<accession>A0A2Z7AE11</accession>
<name>A0A2Z7AE11_9LAMI</name>
<dbReference type="AlphaFoldDB" id="A0A2Z7AE11"/>
<dbReference type="EMBL" id="KV086168">
    <property type="protein sequence ID" value="KZT76871.1"/>
    <property type="molecule type" value="Genomic_DNA"/>
</dbReference>
<evidence type="ECO:0000313" key="3">
    <source>
        <dbReference type="Proteomes" id="UP000250235"/>
    </source>
</evidence>
<proteinExistence type="predicted"/>
<reference evidence="2" key="2">
    <citation type="submission" date="2016-02" db="EMBL/GenBank/DDBJ databases">
        <authorList>
            <person name="Alioto T."/>
            <person name="Alioto T."/>
        </authorList>
    </citation>
    <scope>NUCLEOTIDE SEQUENCE</scope>
</reference>
<reference evidence="2 3" key="1">
    <citation type="journal article" date="2015" name="Proc. Natl. Acad. Sci. U.S.A.">
        <title>The resurrection genome of Boea hygrometrica: A blueprint for survival of dehydration.</title>
        <authorList>
            <person name="Xiao L."/>
            <person name="Yang G."/>
            <person name="Zhang L."/>
            <person name="Yang X."/>
            <person name="Zhao S."/>
            <person name="Ji Z."/>
            <person name="Zhou Q."/>
            <person name="Hu M."/>
            <person name="Wang Y."/>
            <person name="Chen M."/>
            <person name="Xu Y."/>
            <person name="Jin H."/>
            <person name="Xiao X."/>
            <person name="Hu G."/>
            <person name="Bao F."/>
            <person name="Hu Y."/>
            <person name="Wan P."/>
            <person name="Li L."/>
            <person name="Deng X."/>
            <person name="Kuang T."/>
            <person name="Xiang C."/>
            <person name="Zhu J.K."/>
            <person name="Oliver M.J."/>
            <person name="He Y."/>
        </authorList>
    </citation>
    <scope>NUCLEOTIDE SEQUENCE [LARGE SCALE GENOMIC DNA]</scope>
    <source>
        <strain evidence="3">cv. XS01</strain>
    </source>
</reference>
<evidence type="ECO:0000313" key="2">
    <source>
        <dbReference type="EMBL" id="KZV17250.1"/>
    </source>
</evidence>
<keyword evidence="3" id="KW-1185">Reference proteome</keyword>
<evidence type="ECO:0000313" key="1">
    <source>
        <dbReference type="EMBL" id="KZT76871.1"/>
    </source>
</evidence>
<dbReference type="EMBL" id="KV018448">
    <property type="protein sequence ID" value="KZV17250.1"/>
    <property type="molecule type" value="Genomic_DNA"/>
</dbReference>
<protein>
    <submittedName>
        <fullName evidence="2">Uncharacterized protein</fullName>
    </submittedName>
</protein>
<sequence>MCLLMVWMRCLNGPREQASNTVALDEKNRAKLVKDKPARLEEGQLGEEKRGSGDLVKLDAYERDEAAGCMISVRSLTSSRQPHRCTWRKTSVLKEVTSWEGNRLGNKLYARQCLSVMNKPA</sequence>
<dbReference type="Proteomes" id="UP000250235">
    <property type="component" value="Unassembled WGS sequence"/>
</dbReference>
<organism evidence="2 3">
    <name type="scientific">Dorcoceras hygrometricum</name>
    <dbReference type="NCBI Taxonomy" id="472368"/>
    <lineage>
        <taxon>Eukaryota</taxon>
        <taxon>Viridiplantae</taxon>
        <taxon>Streptophyta</taxon>
        <taxon>Embryophyta</taxon>
        <taxon>Tracheophyta</taxon>
        <taxon>Spermatophyta</taxon>
        <taxon>Magnoliopsida</taxon>
        <taxon>eudicotyledons</taxon>
        <taxon>Gunneridae</taxon>
        <taxon>Pentapetalae</taxon>
        <taxon>asterids</taxon>
        <taxon>lamiids</taxon>
        <taxon>Lamiales</taxon>
        <taxon>Gesneriaceae</taxon>
        <taxon>Didymocarpoideae</taxon>
        <taxon>Trichosporeae</taxon>
        <taxon>Loxocarpinae</taxon>
        <taxon>Dorcoceras</taxon>
    </lineage>
</organism>